<comment type="caution">
    <text evidence="9">The sequence shown here is derived from an EMBL/GenBank/DDBJ whole genome shotgun (WGS) entry which is preliminary data.</text>
</comment>
<dbReference type="InterPro" id="IPR058626">
    <property type="entry name" value="MdtA-like_b-barrel"/>
</dbReference>
<evidence type="ECO:0000256" key="2">
    <source>
        <dbReference type="ARBA" id="ARBA00009477"/>
    </source>
</evidence>
<evidence type="ECO:0000259" key="7">
    <source>
        <dbReference type="Pfam" id="PF25944"/>
    </source>
</evidence>
<protein>
    <submittedName>
        <fullName evidence="9">Efflux RND transporter periplasmic adaptor subunit</fullName>
    </submittedName>
</protein>
<evidence type="ECO:0000256" key="1">
    <source>
        <dbReference type="ARBA" id="ARBA00004196"/>
    </source>
</evidence>
<evidence type="ECO:0000256" key="3">
    <source>
        <dbReference type="SAM" id="Coils"/>
    </source>
</evidence>
<keyword evidence="10" id="KW-1185">Reference proteome</keyword>
<feature type="coiled-coil region" evidence="3">
    <location>
        <begin position="86"/>
        <end position="151"/>
    </location>
</feature>
<dbReference type="EMBL" id="JAVRQI010000006">
    <property type="protein sequence ID" value="MDT1062190.1"/>
    <property type="molecule type" value="Genomic_DNA"/>
</dbReference>
<evidence type="ECO:0000313" key="9">
    <source>
        <dbReference type="EMBL" id="MDT1062190.1"/>
    </source>
</evidence>
<dbReference type="Pfam" id="PF25917">
    <property type="entry name" value="BSH_RND"/>
    <property type="match status" value="1"/>
</dbReference>
<accession>A0ABU3ED84</accession>
<dbReference type="Pfam" id="PF25944">
    <property type="entry name" value="Beta-barrel_RND"/>
    <property type="match status" value="1"/>
</dbReference>
<reference evidence="10" key="1">
    <citation type="submission" date="2023-07" db="EMBL/GenBank/DDBJ databases">
        <title>Characterization of two Paracoccaceae strains isolated from Phycosphere and proposal of Xinfangfangia lacusdiani sp. nov.</title>
        <authorList>
            <person name="Deng Y."/>
            <person name="Zhang Y.Q."/>
        </authorList>
    </citation>
    <scope>NUCLEOTIDE SEQUENCE [LARGE SCALE GENOMIC DNA]</scope>
    <source>
        <strain evidence="10">CPCC 101403</strain>
    </source>
</reference>
<dbReference type="PANTHER" id="PTHR30158:SF3">
    <property type="entry name" value="MULTIDRUG EFFLUX PUMP SUBUNIT ACRA-RELATED"/>
    <property type="match status" value="1"/>
</dbReference>
<dbReference type="InterPro" id="IPR058625">
    <property type="entry name" value="MdtA-like_BSH"/>
</dbReference>
<dbReference type="RefSeq" id="WP_311759285.1">
    <property type="nucleotide sequence ID" value="NZ_JAVRQI010000006.1"/>
</dbReference>
<feature type="domain" description="Multidrug resistance protein MdtA-like barrel-sandwich hybrid" evidence="6">
    <location>
        <begin position="45"/>
        <end position="184"/>
    </location>
</feature>
<feature type="compositionally biased region" description="Low complexity" evidence="4">
    <location>
        <begin position="361"/>
        <end position="398"/>
    </location>
</feature>
<comment type="subcellular location">
    <subcellularLocation>
        <location evidence="1">Cell envelope</location>
    </subcellularLocation>
</comment>
<proteinExistence type="inferred from homology"/>
<organism evidence="9 10">
    <name type="scientific">Paracoccus broussonetiae</name>
    <dbReference type="NCBI Taxonomy" id="3075834"/>
    <lineage>
        <taxon>Bacteria</taxon>
        <taxon>Pseudomonadati</taxon>
        <taxon>Pseudomonadota</taxon>
        <taxon>Alphaproteobacteria</taxon>
        <taxon>Rhodobacterales</taxon>
        <taxon>Paracoccaceae</taxon>
        <taxon>Paracoccus</taxon>
    </lineage>
</organism>
<evidence type="ECO:0000259" key="8">
    <source>
        <dbReference type="Pfam" id="PF25967"/>
    </source>
</evidence>
<dbReference type="Gene3D" id="2.40.30.170">
    <property type="match status" value="1"/>
</dbReference>
<dbReference type="InterPro" id="IPR058624">
    <property type="entry name" value="MdtA-like_HH"/>
</dbReference>
<feature type="domain" description="Multidrug resistance protein MdtA-like alpha-helical hairpin" evidence="5">
    <location>
        <begin position="87"/>
        <end position="155"/>
    </location>
</feature>
<dbReference type="InterPro" id="IPR058627">
    <property type="entry name" value="MdtA-like_C"/>
</dbReference>
<feature type="domain" description="Multidrug resistance protein MdtA-like beta-barrel" evidence="7">
    <location>
        <begin position="191"/>
        <end position="280"/>
    </location>
</feature>
<evidence type="ECO:0000259" key="5">
    <source>
        <dbReference type="Pfam" id="PF25876"/>
    </source>
</evidence>
<evidence type="ECO:0000256" key="4">
    <source>
        <dbReference type="SAM" id="MobiDB-lite"/>
    </source>
</evidence>
<dbReference type="Gene3D" id="2.40.50.100">
    <property type="match status" value="1"/>
</dbReference>
<feature type="domain" description="Multidrug resistance protein MdtA-like C-terminal permuted SH3" evidence="8">
    <location>
        <begin position="285"/>
        <end position="347"/>
    </location>
</feature>
<comment type="similarity">
    <text evidence="2">Belongs to the membrane fusion protein (MFP) (TC 8.A.1) family.</text>
</comment>
<dbReference type="Pfam" id="PF25876">
    <property type="entry name" value="HH_MFP_RND"/>
    <property type="match status" value="1"/>
</dbReference>
<dbReference type="InterPro" id="IPR006143">
    <property type="entry name" value="RND_pump_MFP"/>
</dbReference>
<keyword evidence="3" id="KW-0175">Coiled coil</keyword>
<name>A0ABU3ED84_9RHOB</name>
<feature type="region of interest" description="Disordered" evidence="4">
    <location>
        <begin position="361"/>
        <end position="407"/>
    </location>
</feature>
<dbReference type="Gene3D" id="1.10.287.470">
    <property type="entry name" value="Helix hairpin bin"/>
    <property type="match status" value="1"/>
</dbReference>
<dbReference type="SUPFAM" id="SSF111369">
    <property type="entry name" value="HlyD-like secretion proteins"/>
    <property type="match status" value="1"/>
</dbReference>
<dbReference type="Gene3D" id="2.40.420.20">
    <property type="match status" value="1"/>
</dbReference>
<evidence type="ECO:0000313" key="10">
    <source>
        <dbReference type="Proteomes" id="UP001251085"/>
    </source>
</evidence>
<dbReference type="PANTHER" id="PTHR30158">
    <property type="entry name" value="ACRA/E-RELATED COMPONENT OF DRUG EFFLUX TRANSPORTER"/>
    <property type="match status" value="1"/>
</dbReference>
<gene>
    <name evidence="9" type="ORF">RM190_09995</name>
</gene>
<sequence>MAGLLLLAAPVHAQQMPPAIVSVQTLKPGPLPVVNELPGRVAATRMAEVRPRVGGIVVSRIFEQGSQIKEGDVLYKIDPAPFAVRVASAEATLARAEAARQNAEDQMHRAAALRERKVTAGVDLENATTTLAQAEADVSIARAALQEAQLNLGYTDVTAPISGVVGRALVTEGALVNAQNDIMATIHQLDPVYVDVTQSSSDLFALRRARDAGTLVMATPDEARVELVFDDGSEYAHSGKLLFSEASVDSTTGQITLRAEFPNPDGDLLPGLYVRARIEQAVRQNALTIPQMAVQRDQAGRAYVYVMKDADTVERRDVRLGQTSDNSWLVEDGLQAGDKVVVAGAQKLHPDAKVVAEPVEAASAKAEAGADAGNGAETAADAPAAKADEAAATPAPASDKAKAAQQG</sequence>
<dbReference type="Pfam" id="PF25967">
    <property type="entry name" value="RND-MFP_C"/>
    <property type="match status" value="1"/>
</dbReference>
<evidence type="ECO:0000259" key="6">
    <source>
        <dbReference type="Pfam" id="PF25917"/>
    </source>
</evidence>
<dbReference type="NCBIfam" id="TIGR01730">
    <property type="entry name" value="RND_mfp"/>
    <property type="match status" value="1"/>
</dbReference>
<dbReference type="Proteomes" id="UP001251085">
    <property type="component" value="Unassembled WGS sequence"/>
</dbReference>